<gene>
    <name evidence="2" type="ORF">OVA965_LOCUS41420</name>
    <name evidence="3" type="ORF">TMI583_LOCUS43060</name>
</gene>
<sequence length="119" mass="13563">TDDEHKLHKQRLLVRRNSIQQKRNSLTQVGTSTDGEKKDENVQEHNPDAGIWLLPLLCHVLQTDNLTDAQNWLVNANNTEKRLAMEVISRTMQDMNQEDTASDISKTSAPQISYTSDSF</sequence>
<feature type="non-terminal residue" evidence="2">
    <location>
        <position position="1"/>
    </location>
</feature>
<feature type="non-terminal residue" evidence="2">
    <location>
        <position position="119"/>
    </location>
</feature>
<protein>
    <submittedName>
        <fullName evidence="2">Uncharacterized protein</fullName>
    </submittedName>
</protein>
<dbReference type="Proteomes" id="UP000682733">
    <property type="component" value="Unassembled WGS sequence"/>
</dbReference>
<dbReference type="EMBL" id="CAJNOK010047624">
    <property type="protein sequence ID" value="CAF1588585.1"/>
    <property type="molecule type" value="Genomic_DNA"/>
</dbReference>
<dbReference type="PANTHER" id="PTHR33772:SF1">
    <property type="entry name" value="PROTEIN TBATA"/>
    <property type="match status" value="1"/>
</dbReference>
<feature type="region of interest" description="Disordered" evidence="1">
    <location>
        <begin position="94"/>
        <end position="119"/>
    </location>
</feature>
<accession>A0A8S2G094</accession>
<evidence type="ECO:0000313" key="2">
    <source>
        <dbReference type="EMBL" id="CAF1588585.1"/>
    </source>
</evidence>
<reference evidence="2" key="1">
    <citation type="submission" date="2021-02" db="EMBL/GenBank/DDBJ databases">
        <authorList>
            <person name="Nowell W R."/>
        </authorList>
    </citation>
    <scope>NUCLEOTIDE SEQUENCE</scope>
</reference>
<feature type="compositionally biased region" description="Polar residues" evidence="1">
    <location>
        <begin position="17"/>
        <end position="33"/>
    </location>
</feature>
<dbReference type="InterPro" id="IPR037394">
    <property type="entry name" value="TBATA-like"/>
</dbReference>
<feature type="compositionally biased region" description="Basic and acidic residues" evidence="1">
    <location>
        <begin position="34"/>
        <end position="44"/>
    </location>
</feature>
<organism evidence="2 4">
    <name type="scientific">Didymodactylos carnosus</name>
    <dbReference type="NCBI Taxonomy" id="1234261"/>
    <lineage>
        <taxon>Eukaryota</taxon>
        <taxon>Metazoa</taxon>
        <taxon>Spiralia</taxon>
        <taxon>Gnathifera</taxon>
        <taxon>Rotifera</taxon>
        <taxon>Eurotatoria</taxon>
        <taxon>Bdelloidea</taxon>
        <taxon>Philodinida</taxon>
        <taxon>Philodinidae</taxon>
        <taxon>Didymodactylos</taxon>
    </lineage>
</organism>
<dbReference type="PANTHER" id="PTHR33772">
    <property type="entry name" value="THYMUS, BRAIN AND TESTES-ASSOCIATED"/>
    <property type="match status" value="1"/>
</dbReference>
<feature type="region of interest" description="Disordered" evidence="1">
    <location>
        <begin position="1"/>
        <end position="44"/>
    </location>
</feature>
<evidence type="ECO:0000313" key="3">
    <source>
        <dbReference type="EMBL" id="CAF4391440.1"/>
    </source>
</evidence>
<evidence type="ECO:0000256" key="1">
    <source>
        <dbReference type="SAM" id="MobiDB-lite"/>
    </source>
</evidence>
<dbReference type="EMBL" id="CAJOBA010070947">
    <property type="protein sequence ID" value="CAF4391440.1"/>
    <property type="molecule type" value="Genomic_DNA"/>
</dbReference>
<evidence type="ECO:0000313" key="4">
    <source>
        <dbReference type="Proteomes" id="UP000677228"/>
    </source>
</evidence>
<name>A0A8S2G094_9BILA</name>
<feature type="compositionally biased region" description="Polar residues" evidence="1">
    <location>
        <begin position="102"/>
        <end position="119"/>
    </location>
</feature>
<dbReference type="Pfam" id="PF15256">
    <property type="entry name" value="SPATIAL"/>
    <property type="match status" value="1"/>
</dbReference>
<proteinExistence type="predicted"/>
<comment type="caution">
    <text evidence="2">The sequence shown here is derived from an EMBL/GenBank/DDBJ whole genome shotgun (WGS) entry which is preliminary data.</text>
</comment>
<dbReference type="AlphaFoldDB" id="A0A8S2G094"/>
<dbReference type="Proteomes" id="UP000677228">
    <property type="component" value="Unassembled WGS sequence"/>
</dbReference>